<protein>
    <submittedName>
        <fullName evidence="1">Uncharacterized protein</fullName>
    </submittedName>
</protein>
<reference evidence="1" key="1">
    <citation type="journal article" date="2015" name="Nature">
        <title>Complex archaea that bridge the gap between prokaryotes and eukaryotes.</title>
        <authorList>
            <person name="Spang A."/>
            <person name="Saw J.H."/>
            <person name="Jorgensen S.L."/>
            <person name="Zaremba-Niedzwiedzka K."/>
            <person name="Martijn J."/>
            <person name="Lind A.E."/>
            <person name="van Eijk R."/>
            <person name="Schleper C."/>
            <person name="Guy L."/>
            <person name="Ettema T.J."/>
        </authorList>
    </citation>
    <scope>NUCLEOTIDE SEQUENCE</scope>
</reference>
<dbReference type="AlphaFoldDB" id="A0A0F9IX80"/>
<evidence type="ECO:0000313" key="1">
    <source>
        <dbReference type="EMBL" id="KKM61858.1"/>
    </source>
</evidence>
<name>A0A0F9IX80_9ZZZZ</name>
<sequence length="71" mass="8179">MITDEDRKILQKVADLLGSQYGNWVSPEVEDRQACKELHERGLLILQDGRFTYPHYRISLFGEAALAETKD</sequence>
<accession>A0A0F9IX80</accession>
<dbReference type="EMBL" id="LAZR01011406">
    <property type="protein sequence ID" value="KKM61858.1"/>
    <property type="molecule type" value="Genomic_DNA"/>
</dbReference>
<proteinExistence type="predicted"/>
<gene>
    <name evidence="1" type="ORF">LCGC14_1527500</name>
</gene>
<comment type="caution">
    <text evidence="1">The sequence shown here is derived from an EMBL/GenBank/DDBJ whole genome shotgun (WGS) entry which is preliminary data.</text>
</comment>
<organism evidence="1">
    <name type="scientific">marine sediment metagenome</name>
    <dbReference type="NCBI Taxonomy" id="412755"/>
    <lineage>
        <taxon>unclassified sequences</taxon>
        <taxon>metagenomes</taxon>
        <taxon>ecological metagenomes</taxon>
    </lineage>
</organism>